<dbReference type="InterPro" id="IPR016181">
    <property type="entry name" value="Acyl_CoA_acyltransferase"/>
</dbReference>
<dbReference type="InterPro" id="IPR045746">
    <property type="entry name" value="ACT14924-like_Acyltransf_dom"/>
</dbReference>
<evidence type="ECO:0000256" key="10">
    <source>
        <dbReference type="ARBA" id="ARBA00047785"/>
    </source>
</evidence>
<dbReference type="GO" id="GO:0043810">
    <property type="term" value="F:ornithine-acyl [acyl carrier protein] N-acyltransferase activity"/>
    <property type="evidence" value="ECO:0007669"/>
    <property type="project" value="UniProtKB-EC"/>
</dbReference>
<keyword evidence="5" id="KW-0012">Acyltransferase</keyword>
<evidence type="ECO:0000256" key="6">
    <source>
        <dbReference type="ARBA" id="ARBA00038095"/>
    </source>
</evidence>
<dbReference type="GO" id="GO:0006629">
    <property type="term" value="P:lipid metabolic process"/>
    <property type="evidence" value="ECO:0007669"/>
    <property type="project" value="UniProtKB-KW"/>
</dbReference>
<dbReference type="CDD" id="cd07986">
    <property type="entry name" value="LPLAT_ACT14924-like"/>
    <property type="match status" value="1"/>
</dbReference>
<dbReference type="AlphaFoldDB" id="A0A6N7ESJ0"/>
<comment type="pathway">
    <text evidence="1">Lipid metabolism.</text>
</comment>
<dbReference type="InterPro" id="IPR052351">
    <property type="entry name" value="Ornithine_N-alpha-AT"/>
</dbReference>
<dbReference type="Pfam" id="PF19576">
    <property type="entry name" value="Acyltransf_2"/>
    <property type="match status" value="1"/>
</dbReference>
<name>A0A6N7ESJ0_9GAMM</name>
<keyword evidence="13" id="KW-1185">Reference proteome</keyword>
<evidence type="ECO:0000313" key="13">
    <source>
        <dbReference type="Proteomes" id="UP000471298"/>
    </source>
</evidence>
<evidence type="ECO:0000313" key="12">
    <source>
        <dbReference type="EMBL" id="MPV85511.1"/>
    </source>
</evidence>
<dbReference type="SMART" id="SM00563">
    <property type="entry name" value="PlsC"/>
    <property type="match status" value="1"/>
</dbReference>
<feature type="domain" description="Phospholipid/glycerol acyltransferase" evidence="11">
    <location>
        <begin position="81"/>
        <end position="198"/>
    </location>
</feature>
<comment type="caution">
    <text evidence="12">The sequence shown here is derived from an EMBL/GenBank/DDBJ whole genome shotgun (WGS) entry which is preliminary data.</text>
</comment>
<proteinExistence type="inferred from homology"/>
<dbReference type="InParanoid" id="A0A6N7ESJ0"/>
<evidence type="ECO:0000256" key="7">
    <source>
        <dbReference type="ARBA" id="ARBA00039058"/>
    </source>
</evidence>
<evidence type="ECO:0000256" key="9">
    <source>
        <dbReference type="ARBA" id="ARBA00045724"/>
    </source>
</evidence>
<dbReference type="RefSeq" id="WP_152808841.1">
    <property type="nucleotide sequence ID" value="NZ_WHNW01000002.1"/>
</dbReference>
<dbReference type="PANTHER" id="PTHR37323:SF1">
    <property type="entry name" value="L-ORNITHINE N(ALPHA)-ACYLTRANSFERASE"/>
    <property type="match status" value="1"/>
</dbReference>
<dbReference type="Pfam" id="PF13444">
    <property type="entry name" value="Acetyltransf_5"/>
    <property type="match status" value="1"/>
</dbReference>
<dbReference type="EMBL" id="WHNW01000002">
    <property type="protein sequence ID" value="MPV85511.1"/>
    <property type="molecule type" value="Genomic_DNA"/>
</dbReference>
<comment type="function">
    <text evidence="9">Catalyzes the first step in the biosynthesis of ornithine lipids, which are phosphorus-free membrane lipids. Catalyzes the 3-hydroxyacyl-acyl carrier protein-dependent acylation of ornithine to form lyso-ornithine lipid (LOL).</text>
</comment>
<dbReference type="SUPFAM" id="SSF55729">
    <property type="entry name" value="Acyl-CoA N-acyltransferases (Nat)"/>
    <property type="match status" value="1"/>
</dbReference>
<keyword evidence="2" id="KW-0444">Lipid biosynthesis</keyword>
<protein>
    <recommendedName>
        <fullName evidence="8">L-ornithine N(alpha)-acyltransferase</fullName>
        <ecNumber evidence="7">2.3.2.30</ecNumber>
    </recommendedName>
</protein>
<dbReference type="Gene3D" id="3.40.630.30">
    <property type="match status" value="1"/>
</dbReference>
<comment type="catalytic activity">
    <reaction evidence="10">
        <text>a (3R)-hydroxyacyl-[ACP] + L-ornithine = a lyso-ornithine lipid + holo-[ACP] + H(+)</text>
        <dbReference type="Rhea" id="RHEA:20633"/>
        <dbReference type="Rhea" id="RHEA-COMP:9685"/>
        <dbReference type="Rhea" id="RHEA-COMP:9945"/>
        <dbReference type="ChEBI" id="CHEBI:15378"/>
        <dbReference type="ChEBI" id="CHEBI:46911"/>
        <dbReference type="ChEBI" id="CHEBI:64479"/>
        <dbReference type="ChEBI" id="CHEBI:78827"/>
        <dbReference type="ChEBI" id="CHEBI:138482"/>
        <dbReference type="EC" id="2.3.2.30"/>
    </reaction>
    <physiologicalReaction direction="left-to-right" evidence="10">
        <dbReference type="Rhea" id="RHEA:20634"/>
    </physiologicalReaction>
</comment>
<accession>A0A6N7ESJ0</accession>
<evidence type="ECO:0000256" key="8">
    <source>
        <dbReference type="ARBA" id="ARBA00039866"/>
    </source>
</evidence>
<gene>
    <name evidence="12" type="ORF">GCU85_02020</name>
</gene>
<reference evidence="12 13" key="1">
    <citation type="submission" date="2019-10" db="EMBL/GenBank/DDBJ databases">
        <title>Cardiobacteriales fam. a chemoheterotrophic member of the order Cardiobacteriales, and proposal of Cardiobacteriales fam. nov.</title>
        <authorList>
            <person name="Wang C."/>
        </authorList>
    </citation>
    <scope>NUCLEOTIDE SEQUENCE [LARGE SCALE GENOMIC DNA]</scope>
    <source>
        <strain evidence="12 13">ML27</strain>
    </source>
</reference>
<evidence type="ECO:0000256" key="5">
    <source>
        <dbReference type="ARBA" id="ARBA00023315"/>
    </source>
</evidence>
<evidence type="ECO:0000256" key="3">
    <source>
        <dbReference type="ARBA" id="ARBA00022679"/>
    </source>
</evidence>
<dbReference type="Proteomes" id="UP000471298">
    <property type="component" value="Unassembled WGS sequence"/>
</dbReference>
<organism evidence="12 13">
    <name type="scientific">Ostreibacterium oceani</name>
    <dbReference type="NCBI Taxonomy" id="2654998"/>
    <lineage>
        <taxon>Bacteria</taxon>
        <taxon>Pseudomonadati</taxon>
        <taxon>Pseudomonadota</taxon>
        <taxon>Gammaproteobacteria</taxon>
        <taxon>Cardiobacteriales</taxon>
        <taxon>Ostreibacteriaceae</taxon>
        <taxon>Ostreibacterium</taxon>
    </lineage>
</organism>
<evidence type="ECO:0000256" key="4">
    <source>
        <dbReference type="ARBA" id="ARBA00023098"/>
    </source>
</evidence>
<comment type="similarity">
    <text evidence="6">Belongs to the acetyltransferase family. OlsB subfamily.</text>
</comment>
<dbReference type="PANTHER" id="PTHR37323">
    <property type="entry name" value="GCN5-RELATED N-ACETYLTRANSFERASE"/>
    <property type="match status" value="1"/>
</dbReference>
<dbReference type="EC" id="2.3.2.30" evidence="7"/>
<evidence type="ECO:0000259" key="11">
    <source>
        <dbReference type="SMART" id="SM00563"/>
    </source>
</evidence>
<dbReference type="InterPro" id="IPR002123">
    <property type="entry name" value="Plipid/glycerol_acylTrfase"/>
</dbReference>
<sequence length="626" mass="72349">MIDVKQLLHSKIPEKWHNTWLINAAAYALKKIIKQTEINQFLRESQHLKGFDFIDAILDYFQFSYQVSERDKSCLPSAGRCVIVANHPLGALDSLALLHWVCQVRPDVKILANDMLSTFDALSPYLLPVNNFKTRHAAGRMSAIHDALTEEMAVIIFPAGEVSRTRWTRIRDGAWHKGFYHFAKRANAPIVPVYIQGKNTFWFYLWAKINRQLAMILLPRQMWHQRKKVITLRVGSALPIDLLTQLPFNDKQIITMVRKHVYKLAKNSKGLFQLPDPVAHPERRKDLRLSINHCQTLGQDSNENTILLYEPQKNSPLLRELGRLREMTFRQVGEGSQKRRDLDHYDANYQHLIIWNDHDLEIMGAYRVFPTKNCLANATSNATSKTTNTTATRIDISALYTSSLFDFHGDLNWLANGLELGRSFVQPKYWGTRSLDNLWQGIGAYCAKHPDIRYLFGTVSISASYPSTAIDYLVAYYRHYYPRRQFDIQSKNPYRLSAESQQHFDRLFANQTRDAAYIHMKNHLREMHLVVPTLFKHYAALCEAKGVVFTDFGVDDRFNGCVDGFVIVDLHHIKPSKHKRYLAGYEEGYLAGYHEAHLRPQPSIMPLSTDITPTDITRQYEQIARD</sequence>
<evidence type="ECO:0000256" key="2">
    <source>
        <dbReference type="ARBA" id="ARBA00022516"/>
    </source>
</evidence>
<dbReference type="SUPFAM" id="SSF69593">
    <property type="entry name" value="Glycerol-3-phosphate (1)-acyltransferase"/>
    <property type="match status" value="1"/>
</dbReference>
<evidence type="ECO:0000256" key="1">
    <source>
        <dbReference type="ARBA" id="ARBA00005189"/>
    </source>
</evidence>
<keyword evidence="4" id="KW-0443">Lipid metabolism</keyword>
<keyword evidence="3 12" id="KW-0808">Transferase</keyword>